<dbReference type="SMART" id="SM00382">
    <property type="entry name" value="AAA"/>
    <property type="match status" value="2"/>
</dbReference>
<dbReference type="CDD" id="cd03221">
    <property type="entry name" value="ABCF_EF-3"/>
    <property type="match status" value="1"/>
</dbReference>
<evidence type="ECO:0000256" key="4">
    <source>
        <dbReference type="SAM" id="Coils"/>
    </source>
</evidence>
<keyword evidence="2" id="KW-0547">Nucleotide-binding</keyword>
<keyword evidence="3" id="KW-0067">ATP-binding</keyword>
<dbReference type="AlphaFoldDB" id="A0A4U9YDD5"/>
<evidence type="ECO:0000256" key="3">
    <source>
        <dbReference type="ARBA" id="ARBA00022840"/>
    </source>
</evidence>
<feature type="coiled-coil region" evidence="4">
    <location>
        <begin position="163"/>
        <end position="204"/>
    </location>
</feature>
<evidence type="ECO:0000313" key="7">
    <source>
        <dbReference type="Proteomes" id="UP000394068"/>
    </source>
</evidence>
<evidence type="ECO:0000256" key="1">
    <source>
        <dbReference type="ARBA" id="ARBA00022737"/>
    </source>
</evidence>
<dbReference type="InterPro" id="IPR003593">
    <property type="entry name" value="AAA+_ATPase"/>
</dbReference>
<dbReference type="Proteomes" id="UP000394068">
    <property type="component" value="Unassembled WGS sequence"/>
</dbReference>
<dbReference type="InterPro" id="IPR027417">
    <property type="entry name" value="P-loop_NTPase"/>
</dbReference>
<dbReference type="EMBL" id="CABEHT010000001">
    <property type="protein sequence ID" value="VTS24368.1"/>
    <property type="molecule type" value="Genomic_DNA"/>
</dbReference>
<proteinExistence type="predicted"/>
<feature type="domain" description="ABC transporter" evidence="5">
    <location>
        <begin position="4"/>
        <end position="174"/>
    </location>
</feature>
<accession>A0A4U9YDD5</accession>
<name>A0A4U9YDD5_9STRE</name>
<evidence type="ECO:0000313" key="6">
    <source>
        <dbReference type="EMBL" id="VTS24368.1"/>
    </source>
</evidence>
<evidence type="ECO:0000256" key="2">
    <source>
        <dbReference type="ARBA" id="ARBA00022741"/>
    </source>
</evidence>
<dbReference type="SUPFAM" id="SSF52540">
    <property type="entry name" value="P-loop containing nucleoside triphosphate hydrolases"/>
    <property type="match status" value="2"/>
</dbReference>
<gene>
    <name evidence="6" type="primary">yheS_4</name>
    <name evidence="6" type="ORF">NCTC5386_02000</name>
</gene>
<dbReference type="RefSeq" id="WP_223837119.1">
    <property type="nucleotide sequence ID" value="NZ_CABEHT010000001.1"/>
</dbReference>
<dbReference type="PANTHER" id="PTHR19211">
    <property type="entry name" value="ATP-BINDING TRANSPORT PROTEIN-RELATED"/>
    <property type="match status" value="1"/>
</dbReference>
<keyword evidence="1" id="KW-0677">Repeat</keyword>
<dbReference type="GO" id="GO:0005524">
    <property type="term" value="F:ATP binding"/>
    <property type="evidence" value="ECO:0007669"/>
    <property type="project" value="UniProtKB-KW"/>
</dbReference>
<dbReference type="PANTHER" id="PTHR19211:SF100">
    <property type="entry name" value="RIBOSOME PROTECTION PROTEIN VMLR"/>
    <property type="match status" value="1"/>
</dbReference>
<dbReference type="Pfam" id="PF00005">
    <property type="entry name" value="ABC_tran"/>
    <property type="match status" value="2"/>
</dbReference>
<dbReference type="InterPro" id="IPR050611">
    <property type="entry name" value="ABCF"/>
</dbReference>
<organism evidence="6 7">
    <name type="scientific">Streptococcus pseudoporcinus</name>
    <dbReference type="NCBI Taxonomy" id="361101"/>
    <lineage>
        <taxon>Bacteria</taxon>
        <taxon>Bacillati</taxon>
        <taxon>Bacillota</taxon>
        <taxon>Bacilli</taxon>
        <taxon>Lactobacillales</taxon>
        <taxon>Streptococcaceae</taxon>
        <taxon>Streptococcus</taxon>
    </lineage>
</organism>
<dbReference type="Gene3D" id="3.40.50.300">
    <property type="entry name" value="P-loop containing nucleotide triphosphate hydrolases"/>
    <property type="match status" value="3"/>
</dbReference>
<dbReference type="GO" id="GO:0016887">
    <property type="term" value="F:ATP hydrolysis activity"/>
    <property type="evidence" value="ECO:0007669"/>
    <property type="project" value="InterPro"/>
</dbReference>
<sequence length="464" mass="53295">MEAIRLRNISKQIFSRILFNISDLTVYQGERIGIVGANGSGKTTLLRMIINEDSDYSGEIVRKGDIAYVPQIKELKDGSGGEITLRLLKKAFSLSPSILILDEPTSHLDQENVQWLIHKLLRFNGTIIIVSHDRFLLDYIPERIFFIDEGEIETYVGNFTEFEDQKNKKRKQLEKEIAHYKNKVTRLTEELENKKIKSQKILKKKTSKISNSDWKVRSKMGSYDSQAKAIAKSAKAIEKRISRLPEPPKIPTQAFIKFKSIGHLENNSPRTLIRIEEGNFKTKFIELKLPMIKMKFGERWLLTGRNKSGKSTLLKSIVKKDIDGYFSNDLKIGYFSQNLDLLNKEKSLFENIYSISIQNERLIINLLAMLGLKKDKIFIPCKNLSGGEQVKGQLALTLLSDSNFLILDEPTNFLDINSLAAFEDFLLNFPGSVLLVCHDTYIQKNIHFKSMQIRGNEVFLENYF</sequence>
<dbReference type="PROSITE" id="PS50893">
    <property type="entry name" value="ABC_TRANSPORTER_2"/>
    <property type="match status" value="1"/>
</dbReference>
<dbReference type="InterPro" id="IPR003439">
    <property type="entry name" value="ABC_transporter-like_ATP-bd"/>
</dbReference>
<reference evidence="6 7" key="1">
    <citation type="submission" date="2019-05" db="EMBL/GenBank/DDBJ databases">
        <authorList>
            <consortium name="Pathogen Informatics"/>
        </authorList>
    </citation>
    <scope>NUCLEOTIDE SEQUENCE [LARGE SCALE GENOMIC DNA]</scope>
    <source>
        <strain evidence="6 7">NCTC5386</strain>
    </source>
</reference>
<keyword evidence="4" id="KW-0175">Coiled coil</keyword>
<protein>
    <submittedName>
        <fullName evidence="6">ABC transporter ATPase</fullName>
    </submittedName>
</protein>
<evidence type="ECO:0000259" key="5">
    <source>
        <dbReference type="PROSITE" id="PS50893"/>
    </source>
</evidence>